<dbReference type="Proteomes" id="UP000277212">
    <property type="component" value="Unassembled WGS sequence"/>
</dbReference>
<evidence type="ECO:0000313" key="1">
    <source>
        <dbReference type="EMBL" id="RMJ05275.1"/>
    </source>
</evidence>
<organism evidence="1 2">
    <name type="scientific">Fusarium kuroshium</name>
    <dbReference type="NCBI Taxonomy" id="2010991"/>
    <lineage>
        <taxon>Eukaryota</taxon>
        <taxon>Fungi</taxon>
        <taxon>Dikarya</taxon>
        <taxon>Ascomycota</taxon>
        <taxon>Pezizomycotina</taxon>
        <taxon>Sordariomycetes</taxon>
        <taxon>Hypocreomycetidae</taxon>
        <taxon>Hypocreales</taxon>
        <taxon>Nectriaceae</taxon>
        <taxon>Fusarium</taxon>
        <taxon>Fusarium solani species complex</taxon>
    </lineage>
</organism>
<dbReference type="EMBL" id="NKUJ01000423">
    <property type="protein sequence ID" value="RMJ05275.1"/>
    <property type="molecule type" value="Genomic_DNA"/>
</dbReference>
<reference evidence="1 2" key="1">
    <citation type="submission" date="2017-06" db="EMBL/GenBank/DDBJ databases">
        <title>Comparative genomic analysis of Ambrosia Fusariam Clade fungi.</title>
        <authorList>
            <person name="Stajich J.E."/>
            <person name="Carrillo J."/>
            <person name="Kijimoto T."/>
            <person name="Eskalen A."/>
            <person name="O'Donnell K."/>
            <person name="Kasson M."/>
        </authorList>
    </citation>
    <scope>NUCLEOTIDE SEQUENCE [LARGE SCALE GENOMIC DNA]</scope>
    <source>
        <strain evidence="1">UCR3666</strain>
    </source>
</reference>
<keyword evidence="2" id="KW-1185">Reference proteome</keyword>
<name>A0A3M2RK69_9HYPO</name>
<gene>
    <name evidence="1" type="ORF">CDV36_014062</name>
</gene>
<evidence type="ECO:0000313" key="2">
    <source>
        <dbReference type="Proteomes" id="UP000277212"/>
    </source>
</evidence>
<proteinExistence type="predicted"/>
<sequence>MSMCNECCYTVFQDNHGHRQVCPEHWSDIERLANAHGPEKVVRRNGAEDYDYLGRLAPDGRDRGGRFEGLFPGFSWIGEEFEKDQEICDVSAPELYDEVKVGRVYL</sequence>
<comment type="caution">
    <text evidence="1">The sequence shown here is derived from an EMBL/GenBank/DDBJ whole genome shotgun (WGS) entry which is preliminary data.</text>
</comment>
<protein>
    <submittedName>
        <fullName evidence="1">Uncharacterized protein</fullName>
    </submittedName>
</protein>
<dbReference type="AlphaFoldDB" id="A0A3M2RK69"/>
<accession>A0A3M2RK69</accession>